<evidence type="ECO:0000313" key="2">
    <source>
        <dbReference type="Proteomes" id="UP001595696"/>
    </source>
</evidence>
<proteinExistence type="predicted"/>
<dbReference type="InterPro" id="IPR050583">
    <property type="entry name" value="Mycobacterial_A85_antigen"/>
</dbReference>
<organism evidence="1 2">
    <name type="scientific">Nocardia jiangsuensis</name>
    <dbReference type="NCBI Taxonomy" id="1691563"/>
    <lineage>
        <taxon>Bacteria</taxon>
        <taxon>Bacillati</taxon>
        <taxon>Actinomycetota</taxon>
        <taxon>Actinomycetes</taxon>
        <taxon>Mycobacteriales</taxon>
        <taxon>Nocardiaceae</taxon>
        <taxon>Nocardia</taxon>
    </lineage>
</organism>
<reference evidence="2" key="1">
    <citation type="journal article" date="2019" name="Int. J. Syst. Evol. Microbiol.">
        <title>The Global Catalogue of Microorganisms (GCM) 10K type strain sequencing project: providing services to taxonomists for standard genome sequencing and annotation.</title>
        <authorList>
            <consortium name="The Broad Institute Genomics Platform"/>
            <consortium name="The Broad Institute Genome Sequencing Center for Infectious Disease"/>
            <person name="Wu L."/>
            <person name="Ma J."/>
        </authorList>
    </citation>
    <scope>NUCLEOTIDE SEQUENCE [LARGE SCALE GENOMIC DNA]</scope>
    <source>
        <strain evidence="2">CGMCC 4.7330</strain>
    </source>
</reference>
<comment type="caution">
    <text evidence="1">The sequence shown here is derived from an EMBL/GenBank/DDBJ whole genome shotgun (WGS) entry which is preliminary data.</text>
</comment>
<dbReference type="PANTHER" id="PTHR48098:SF1">
    <property type="entry name" value="DIACYLGLYCEROL ACYLTRANSFERASE_MYCOLYLTRANSFERASE AG85A"/>
    <property type="match status" value="1"/>
</dbReference>
<dbReference type="EMBL" id="JBHSAX010000005">
    <property type="protein sequence ID" value="MFC3961605.1"/>
    <property type="molecule type" value="Genomic_DNA"/>
</dbReference>
<dbReference type="Gene3D" id="3.40.50.1820">
    <property type="entry name" value="alpha/beta hydrolase"/>
    <property type="match status" value="1"/>
</dbReference>
<gene>
    <name evidence="1" type="ORF">ACFO0B_06345</name>
</gene>
<dbReference type="RefSeq" id="WP_378611351.1">
    <property type="nucleotide sequence ID" value="NZ_JBHSAX010000005.1"/>
</dbReference>
<sequence length="348" mass="37798">MLFDTVRRRCIHGAMISAVTVAVAVVSACTSSPTVVERPGADHDGGIEVIAQERLDERTVDLTVRSKALAQDTAVRLLTPTGWHDRTPERTWPVLYLLPGGDGDHTSWTTDTDIAGVAQLRDALIVIPGMPMFGFYSDWDADGPRVESFHLDEMIPLLERDFGASRKRAIAGISQGGYGALKYAALRPGVFGAAASYSGWLHPLRQPEVVLGAAAFLGVDGFALWGDPVRDRTRWAANDPYLLADKLVGIPLYLSSGDGTIGEFDPPNLLREPLFPEIDRLAADFPAGTVDLTEAVMGESTRLVADRLQASNATVTTHLTPGTHSPPYWHDNFHRSLPILLEALGIRR</sequence>
<dbReference type="Pfam" id="PF00756">
    <property type="entry name" value="Esterase"/>
    <property type="match status" value="1"/>
</dbReference>
<evidence type="ECO:0000313" key="1">
    <source>
        <dbReference type="EMBL" id="MFC3961605.1"/>
    </source>
</evidence>
<dbReference type="PANTHER" id="PTHR48098">
    <property type="entry name" value="ENTEROCHELIN ESTERASE-RELATED"/>
    <property type="match status" value="1"/>
</dbReference>
<keyword evidence="2" id="KW-1185">Reference proteome</keyword>
<dbReference type="Proteomes" id="UP001595696">
    <property type="component" value="Unassembled WGS sequence"/>
</dbReference>
<dbReference type="SUPFAM" id="SSF53474">
    <property type="entry name" value="alpha/beta-Hydrolases"/>
    <property type="match status" value="1"/>
</dbReference>
<dbReference type="GO" id="GO:0016787">
    <property type="term" value="F:hydrolase activity"/>
    <property type="evidence" value="ECO:0007669"/>
    <property type="project" value="UniProtKB-KW"/>
</dbReference>
<name>A0ABV8DNG2_9NOCA</name>
<keyword evidence="1" id="KW-0378">Hydrolase</keyword>
<dbReference type="InterPro" id="IPR000801">
    <property type="entry name" value="Esterase-like"/>
</dbReference>
<protein>
    <submittedName>
        <fullName evidence="1">Alpha/beta hydrolase</fullName>
    </submittedName>
</protein>
<dbReference type="InterPro" id="IPR029058">
    <property type="entry name" value="AB_hydrolase_fold"/>
</dbReference>
<dbReference type="PROSITE" id="PS51257">
    <property type="entry name" value="PROKAR_LIPOPROTEIN"/>
    <property type="match status" value="1"/>
</dbReference>
<accession>A0ABV8DNG2</accession>